<organism evidence="3 4">
    <name type="scientific">Falsiruegeria litorea R37</name>
    <dbReference type="NCBI Taxonomy" id="1200284"/>
    <lineage>
        <taxon>Bacteria</taxon>
        <taxon>Pseudomonadati</taxon>
        <taxon>Pseudomonadota</taxon>
        <taxon>Alphaproteobacteria</taxon>
        <taxon>Rhodobacterales</taxon>
        <taxon>Roseobacteraceae</taxon>
        <taxon>Falsiruegeria</taxon>
    </lineage>
</organism>
<dbReference type="Pfam" id="PF07007">
    <property type="entry name" value="LprI"/>
    <property type="match status" value="1"/>
</dbReference>
<feature type="domain" description="Lysozyme inhibitor LprI-like N-terminal" evidence="2">
    <location>
        <begin position="25"/>
        <end position="123"/>
    </location>
</feature>
<dbReference type="EMBL" id="FWFO01000003">
    <property type="protein sequence ID" value="SLN62197.1"/>
    <property type="molecule type" value="Genomic_DNA"/>
</dbReference>
<dbReference type="RefSeq" id="WP_085797117.1">
    <property type="nucleotide sequence ID" value="NZ_FWFO01000003.1"/>
</dbReference>
<keyword evidence="4" id="KW-1185">Reference proteome</keyword>
<gene>
    <name evidence="3" type="ORF">TRL7639_03474</name>
</gene>
<evidence type="ECO:0000259" key="2">
    <source>
        <dbReference type="Pfam" id="PF07007"/>
    </source>
</evidence>
<dbReference type="InterPro" id="IPR009739">
    <property type="entry name" value="LprI-like_N"/>
</dbReference>
<dbReference type="Proteomes" id="UP000193077">
    <property type="component" value="Unassembled WGS sequence"/>
</dbReference>
<evidence type="ECO:0000256" key="1">
    <source>
        <dbReference type="SAM" id="SignalP"/>
    </source>
</evidence>
<feature type="chain" id="PRO_5010987685" description="Lysozyme inhibitor LprI-like N-terminal domain-containing protein" evidence="1">
    <location>
        <begin position="20"/>
        <end position="128"/>
    </location>
</feature>
<evidence type="ECO:0000313" key="4">
    <source>
        <dbReference type="Proteomes" id="UP000193077"/>
    </source>
</evidence>
<dbReference type="Gene3D" id="1.20.1270.180">
    <property type="match status" value="1"/>
</dbReference>
<sequence length="128" mass="13286">MIKKICLFLLCLYPFHVAADPSLECSDAGSQVEIGACVSEAAQRVEAAMGIAQEIAMASAQELDEVTGRAVAVPAMNTAQEAWAAYRDAQCNAVGASFGGGSGTGIAIQSCKIELGRARITELMSMAQ</sequence>
<dbReference type="AlphaFoldDB" id="A0A1Y5TJZ9"/>
<reference evidence="3 4" key="1">
    <citation type="submission" date="2017-03" db="EMBL/GenBank/DDBJ databases">
        <authorList>
            <person name="Afonso C.L."/>
            <person name="Miller P.J."/>
            <person name="Scott M.A."/>
            <person name="Spackman E."/>
            <person name="Goraichik I."/>
            <person name="Dimitrov K.M."/>
            <person name="Suarez D.L."/>
            <person name="Swayne D.E."/>
        </authorList>
    </citation>
    <scope>NUCLEOTIDE SEQUENCE [LARGE SCALE GENOMIC DNA]</scope>
    <source>
        <strain evidence="3 4">CECT 7639</strain>
    </source>
</reference>
<feature type="signal peptide" evidence="1">
    <location>
        <begin position="1"/>
        <end position="19"/>
    </location>
</feature>
<protein>
    <recommendedName>
        <fullName evidence="2">Lysozyme inhibitor LprI-like N-terminal domain-containing protein</fullName>
    </recommendedName>
</protein>
<name>A0A1Y5TJZ9_9RHOB</name>
<proteinExistence type="predicted"/>
<accession>A0A1Y5TJZ9</accession>
<keyword evidence="1" id="KW-0732">Signal</keyword>
<dbReference type="OrthoDB" id="7340239at2"/>
<evidence type="ECO:0000313" key="3">
    <source>
        <dbReference type="EMBL" id="SLN62197.1"/>
    </source>
</evidence>